<name>A0ABT2MMV2_9CYAN</name>
<feature type="region of interest" description="Disordered" evidence="1">
    <location>
        <begin position="2075"/>
        <end position="2184"/>
    </location>
</feature>
<accession>A0ABT2MMV2</accession>
<dbReference type="InterPro" id="IPR011050">
    <property type="entry name" value="Pectin_lyase_fold/virulence"/>
</dbReference>
<feature type="compositionally biased region" description="Pro residues" evidence="1">
    <location>
        <begin position="2113"/>
        <end position="2126"/>
    </location>
</feature>
<dbReference type="InterPro" id="IPR024983">
    <property type="entry name" value="CHAT_dom"/>
</dbReference>
<gene>
    <name evidence="4" type="ORF">NG799_03130</name>
</gene>
<reference evidence="4 5" key="1">
    <citation type="journal article" date="2022" name="Front. Microbiol.">
        <title>High genomic differentiation and limited gene flow indicate recent cryptic speciation within the genus Laspinema (cyanobacteria).</title>
        <authorList>
            <person name="Stanojkovic A."/>
            <person name="Skoupy S."/>
            <person name="Skaloud P."/>
            <person name="Dvorak P."/>
        </authorList>
    </citation>
    <scope>NUCLEOTIDE SEQUENCE [LARGE SCALE GENOMIC DNA]</scope>
    <source>
        <strain evidence="4 5">D2a</strain>
    </source>
</reference>
<feature type="compositionally biased region" description="Pro residues" evidence="1">
    <location>
        <begin position="2155"/>
        <end position="2171"/>
    </location>
</feature>
<dbReference type="InterPro" id="IPR008638">
    <property type="entry name" value="FhaB/CdiA-like_TPS"/>
</dbReference>
<keyword evidence="5" id="KW-1185">Reference proteome</keyword>
<dbReference type="Gene3D" id="2.160.20.10">
    <property type="entry name" value="Single-stranded right-handed beta-helix, Pectin lyase-like"/>
    <property type="match status" value="1"/>
</dbReference>
<keyword evidence="2" id="KW-0732">Signal</keyword>
<dbReference type="InterPro" id="IPR006626">
    <property type="entry name" value="PbH1"/>
</dbReference>
<proteinExistence type="predicted"/>
<dbReference type="SMART" id="SM00912">
    <property type="entry name" value="Haemagg_act"/>
    <property type="match status" value="1"/>
</dbReference>
<dbReference type="EMBL" id="JAMXFF010000003">
    <property type="protein sequence ID" value="MCT7965325.1"/>
    <property type="molecule type" value="Genomic_DNA"/>
</dbReference>
<dbReference type="Proteomes" id="UP001525890">
    <property type="component" value="Unassembled WGS sequence"/>
</dbReference>
<dbReference type="NCBIfam" id="TIGR01901">
    <property type="entry name" value="adhes_NPXG"/>
    <property type="match status" value="1"/>
</dbReference>
<dbReference type="Pfam" id="PF12770">
    <property type="entry name" value="CHAT"/>
    <property type="match status" value="1"/>
</dbReference>
<feature type="compositionally biased region" description="Low complexity" evidence="1">
    <location>
        <begin position="2172"/>
        <end position="2184"/>
    </location>
</feature>
<evidence type="ECO:0000256" key="1">
    <source>
        <dbReference type="SAM" id="MobiDB-lite"/>
    </source>
</evidence>
<comment type="caution">
    <text evidence="4">The sequence shown here is derived from an EMBL/GenBank/DDBJ whole genome shotgun (WGS) entry which is preliminary data.</text>
</comment>
<dbReference type="RefSeq" id="WP_368005029.1">
    <property type="nucleotide sequence ID" value="NZ_JAMXFF010000003.1"/>
</dbReference>
<evidence type="ECO:0000313" key="5">
    <source>
        <dbReference type="Proteomes" id="UP001525890"/>
    </source>
</evidence>
<organism evidence="4 5">
    <name type="scientific">Laspinema palackyanum D2a</name>
    <dbReference type="NCBI Taxonomy" id="2953684"/>
    <lineage>
        <taxon>Bacteria</taxon>
        <taxon>Bacillati</taxon>
        <taxon>Cyanobacteriota</taxon>
        <taxon>Cyanophyceae</taxon>
        <taxon>Oscillatoriophycideae</taxon>
        <taxon>Oscillatoriales</taxon>
        <taxon>Laspinemataceae</taxon>
        <taxon>Laspinema</taxon>
        <taxon>Laspinema palackyanum</taxon>
    </lineage>
</organism>
<evidence type="ECO:0000313" key="4">
    <source>
        <dbReference type="EMBL" id="MCT7965325.1"/>
    </source>
</evidence>
<dbReference type="InterPro" id="IPR012334">
    <property type="entry name" value="Pectin_lyas_fold"/>
</dbReference>
<sequence>MNNQLRAIASLLLLSYLTGTANHTHAQPITPAADGTGTIVNPDGQQFNIEGGQRSKDGANLFHSFEQFGLDAGQVANFLSNPDIQNILGRITGGDASIINGLIQLTGGNSNLYLMNPAGILFGPNAQLNVPADFFATTATGIGFSEGNWFNAVGDNSWSNLIGTPSQFAFSTLQPGAIINQGNLTLEPGKNLTLLGGTLLNTGTLSAPGGNITIAAVPGESLVRISQENHLLSLDIRTGISGLELPTPQSLPELLTGSGVTHANQVTVNPDGSVQLSSSEIPIQTQTGDNIAAGTITTSQGQIALLGNRVAVIDADINASGINGGGTILIGGDYQGNGSIPNAVQTFISPNTTIHADAIERGNGGRVIIWADETTQFFGNISAKGGTEFGDGGFVEVSGLEFLEYQGQVDTFAPNGNLGTLLLDPTNIEIVAPGTGETTDLTDVDEAFADPDIGIGETTRLDVTAINDATANVILQATNDITFNAAIDNQNLGVGLTAEAGSDIQVNADITLNQGDINLSAGGGIVINTARINTGGGDFTATGTRNVATFREGIYLNEGVINAAGGNINLTGKGFDDINTSNNYGIFLDNNSRVETIGNGMITLEGTGGNGIDGNTGILIDTSTIVSGNGNITLTGIGGGTGQINRGVSLQGGSIVESTGGKIAITGRGGTGTNENIGIFVSVETNVLGNGDINFTGTGGDGTGELNLGVSLQNGSIVESTGGVISITGIGGTGIDRNYGILVGTETGTSTIIKSGNGDITLTGIGGTGGQLNRGVNLIDGSRVESTGGAIAIEGRGGTGSNLNTGIVVDTGTTVLGKGDITLTGTGGEGTGQYNQGVTLEGGSRVESTEGAIAIEGRGGTGTFGNLGIFVDSTTLFGKGDITLTGNGGNGTEQQNAGVGLSNSIVSTGGTVTIEGRGGTGTNESIGIGVNNTTTIFGSGNIILTGSGGDGTGHNNQGVRLLGGSMVQSTGGAIAITGKGGNGTEGNHGVLIDNTILNAENDDINIRGTGNGTELLNTGIWVRNESKVSTSTGNINLEGESFNGLDNNDGIMIEDIEIVSVEGDIKLRGTTNGLGSLNDGVHLRHTVMRTSGEGIIQIEGFVNSGLENNDGVVASNNVAITGSEITIRGISAGTGESNQGVALENDIEVTTEGYLSIRGEGGAGTNNNHGILLDNNVTVLSKTGRIYLEGIANGTELNNIGINFEANSTVQSNGTEPIIFEGLSRNGEQGIVLNNSFINPMGTGSGDVILRSNDIRLMGETRIFTNGMLTLEPIAPGRDISINNTTAEYDITTEELLMLEVPRGILTLGSETIGNIYLGSLDETIDLSDANYDLSLKTGQGIYVNGGIIANTRNLTLEGGVNLVNPATFTTNSGNITFTQTIDGNSNFTLNSGSGNITIEGAVGSQSELGNLTILNANNVTTESITATSLTQLAGTGSTIFNGEIVTTGANGINLTTNQMRFNAPITTTGGGGVTLDNAEVLEIAAPLNLEGAFQQTSMGSVILNSEITTNHHNIEFTAPVTLTGAASLNAGTGGLVFTSPLDAGNHPLTLTAGQIEFNGPVTGSNTLTLQPATTTQNMTLGDNNLDAESLHLTRTELEYIQDGFTSITLGRPDSSGTISIVNPLTFLDPVAIEAGSGILVVNGTLTGSDNASLALNATTIKLNSDRITAHNDIALTGNVILGTDINLNTNSEGGDITVVGNIDSDSGNMPLRNLTLNAGTGAINLRGNLGNGTPLQSVTVTSDRGTVQGNVTTDGGDITFNGAIALAEALQLSTGEGGGNITFAGTVDSETNQGQNLTLSAGTGAIMFNDAVGSLQPLGNLDILNAGNITALDTISAASFRALSSGTITLQGNLTTTAALGVQIQSENLLTVADMTTNGQPLNLESQTARVTTGNLDTSSATTGGAITLTSKKGEITTGNLTASGVTQGGDITIIAEIAITAGEIDSSATLGDAGNVFLDPIGDIQVSWINAQGGTNGTGGDVFIQTTGGYFRARESFASEYSPTGFASISTAGGTGGGSITLNHAGGNAGDPIAGFEIGNPALNGTEDVVITGTSVLNLGEVFPDSFTRGNITITTDDITPEPTPEPATTGTPTTSQNPILPETLPEEPASTPPPVSAPTPPEIVPQEPISPLEPAGTPEIPQELAVHDNLPQPEPVQPPRITPAPAITPEPILTGSPPLSLPLLSPPPEPEPVVSATLPPEITPDPEPNAVVGERLPIYTIENIENIESSFSRVQVSGRSNDRTEVAIAPLKLDTQIMTLEEAFSREYMAYFDYPDDTLELLSLDEIQEVLLATEEITEVKTAVIYIMFGRKDFKENSALLCPTSDRLEDDRGDRTWEKELGSPCDPHPEDPVELFVVTGVEEPLRFQIPEAHRELVEQLALDLRTQVTDFKLQFTENYLETAQALHHLVLEPIEPALKERGIQNLVFIPDAGLRSIPFAALHNGENFLIEDYSMALVPSFSLTQPRYTNLKNERVLAMGSSKFDSLPPLPSVAVELNTIICTNQANRNNCWPGEVFLNESFTFNNLTQRGNSGDFRMIHLATHADFQPGNPENSYIQLWDKRVEFPQMKELQWSDPPVELLVLSSCRTAVGDEQAELGFAGLALQSGVKSAIASVWYVSDEATLGLMSELYQQLRSAPIRAEGLRRAQLQLLRGEVRFEGGQLVGSDAAIALPKELEHLNGMDLSHPYYWSGFITIGSPW</sequence>
<feature type="signal peptide" evidence="2">
    <location>
        <begin position="1"/>
        <end position="26"/>
    </location>
</feature>
<feature type="compositionally biased region" description="Low complexity" evidence="1">
    <location>
        <begin position="2089"/>
        <end position="2112"/>
    </location>
</feature>
<dbReference type="SMART" id="SM00710">
    <property type="entry name" value="PbH1"/>
    <property type="match status" value="13"/>
</dbReference>
<feature type="domain" description="Filamentous haemagglutinin FhaB/tRNA nuclease CdiA-like TPS" evidence="3">
    <location>
        <begin position="31"/>
        <end position="145"/>
    </location>
</feature>
<evidence type="ECO:0000256" key="2">
    <source>
        <dbReference type="SAM" id="SignalP"/>
    </source>
</evidence>
<dbReference type="Pfam" id="PF05860">
    <property type="entry name" value="TPS"/>
    <property type="match status" value="1"/>
</dbReference>
<dbReference type="SUPFAM" id="SSF51126">
    <property type="entry name" value="Pectin lyase-like"/>
    <property type="match status" value="1"/>
</dbReference>
<feature type="chain" id="PRO_5045681421" evidence="2">
    <location>
        <begin position="27"/>
        <end position="2704"/>
    </location>
</feature>
<protein>
    <submittedName>
        <fullName evidence="4">CHAT domain-containing protein</fullName>
    </submittedName>
</protein>
<evidence type="ECO:0000259" key="3">
    <source>
        <dbReference type="SMART" id="SM00912"/>
    </source>
</evidence>